<reference evidence="3" key="1">
    <citation type="submission" date="2022-11" db="EMBL/GenBank/DDBJ databases">
        <title>Chromosomal genome sequence assembly and mating type (MAT) locus characterization of the leprose asexual lichenized fungus Lepraria neglecta (Nyl.) Erichsen.</title>
        <authorList>
            <person name="Allen J.L."/>
            <person name="Pfeffer B."/>
        </authorList>
    </citation>
    <scope>NUCLEOTIDE SEQUENCE</scope>
    <source>
        <strain evidence="3">Allen 5258</strain>
    </source>
</reference>
<protein>
    <recommendedName>
        <fullName evidence="2">ATPase AAA-type core domain-containing protein</fullName>
    </recommendedName>
</protein>
<dbReference type="GO" id="GO:0016887">
    <property type="term" value="F:ATP hydrolysis activity"/>
    <property type="evidence" value="ECO:0007669"/>
    <property type="project" value="InterPro"/>
</dbReference>
<dbReference type="InterPro" id="IPR050168">
    <property type="entry name" value="AAA_ATPase_domain"/>
</dbReference>
<evidence type="ECO:0000256" key="1">
    <source>
        <dbReference type="SAM" id="MobiDB-lite"/>
    </source>
</evidence>
<dbReference type="SUPFAM" id="SSF52540">
    <property type="entry name" value="P-loop containing nucleoside triphosphate hydrolases"/>
    <property type="match status" value="1"/>
</dbReference>
<feature type="region of interest" description="Disordered" evidence="1">
    <location>
        <begin position="428"/>
        <end position="464"/>
    </location>
</feature>
<dbReference type="PANTHER" id="PTHR23077:SF132">
    <property type="entry name" value="ATP-DEPENDENT ZN PROTEASE"/>
    <property type="match status" value="1"/>
</dbReference>
<dbReference type="AlphaFoldDB" id="A0AAE0DHW2"/>
<dbReference type="GO" id="GO:0005634">
    <property type="term" value="C:nucleus"/>
    <property type="evidence" value="ECO:0007669"/>
    <property type="project" value="TreeGrafter"/>
</dbReference>
<dbReference type="GO" id="GO:0003723">
    <property type="term" value="F:RNA binding"/>
    <property type="evidence" value="ECO:0007669"/>
    <property type="project" value="TreeGrafter"/>
</dbReference>
<dbReference type="GO" id="GO:0042254">
    <property type="term" value="P:ribosome biogenesis"/>
    <property type="evidence" value="ECO:0007669"/>
    <property type="project" value="TreeGrafter"/>
</dbReference>
<dbReference type="CDD" id="cd19481">
    <property type="entry name" value="RecA-like_protease"/>
    <property type="match status" value="1"/>
</dbReference>
<dbReference type="Proteomes" id="UP001276659">
    <property type="component" value="Unassembled WGS sequence"/>
</dbReference>
<dbReference type="InterPro" id="IPR003959">
    <property type="entry name" value="ATPase_AAA_core"/>
</dbReference>
<dbReference type="Gene3D" id="3.40.50.300">
    <property type="entry name" value="P-loop containing nucleotide triphosphate hydrolases"/>
    <property type="match status" value="1"/>
</dbReference>
<evidence type="ECO:0000259" key="2">
    <source>
        <dbReference type="Pfam" id="PF00004"/>
    </source>
</evidence>
<evidence type="ECO:0000313" key="3">
    <source>
        <dbReference type="EMBL" id="KAK3169885.1"/>
    </source>
</evidence>
<comment type="caution">
    <text evidence="3">The sequence shown here is derived from an EMBL/GenBank/DDBJ whole genome shotgun (WGS) entry which is preliminary data.</text>
</comment>
<dbReference type="GO" id="GO:0005524">
    <property type="term" value="F:ATP binding"/>
    <property type="evidence" value="ECO:0007669"/>
    <property type="project" value="InterPro"/>
</dbReference>
<feature type="compositionally biased region" description="Polar residues" evidence="1">
    <location>
        <begin position="445"/>
        <end position="464"/>
    </location>
</feature>
<accession>A0AAE0DHW2</accession>
<organism evidence="3 4">
    <name type="scientific">Lepraria neglecta</name>
    <dbReference type="NCBI Taxonomy" id="209136"/>
    <lineage>
        <taxon>Eukaryota</taxon>
        <taxon>Fungi</taxon>
        <taxon>Dikarya</taxon>
        <taxon>Ascomycota</taxon>
        <taxon>Pezizomycotina</taxon>
        <taxon>Lecanoromycetes</taxon>
        <taxon>OSLEUM clade</taxon>
        <taxon>Lecanoromycetidae</taxon>
        <taxon>Lecanorales</taxon>
        <taxon>Lecanorineae</taxon>
        <taxon>Stereocaulaceae</taxon>
        <taxon>Lepraria</taxon>
    </lineage>
</organism>
<proteinExistence type="predicted"/>
<dbReference type="InterPro" id="IPR027417">
    <property type="entry name" value="P-loop_NTPase"/>
</dbReference>
<sequence>MAHRHICTLRSLEQPQLFCPRNRNLLRNVVAKSIAIAATSERIQQPCNNDPHLSVMKELRSHFTKSGILTNIGIVDVLRRWHPNHTITQTPKSTGILKLAKAGYAHATLDTSIDFYASRTYRAATDDAKGTGRLKDKVEFGRYKYRWKEQVFQLYVVEYWETEYSQVKNHYILYPQSQGDLIDGRSQTVDKLITVATQHLSEIKEEIWVYDRGYWDKNHKLWKNVQGCMWENVILNNEMKLQLVSDIEGFFDRKEDYKSFAVPWKRGIILHGLPGNGKTISIKALMHSLASRSTPIPTLYVKSLGKSCDQDDIRSIFEKARETGPCLLVFEDIDSLVSDDVKSFFLNEVDGLEENDGIMMVGSTNYCVITEGFSFAYIQEAFVTALLSIVQTQRANLVEPDASGISTSDDLRSNAVWQAISKQVQTLRKEMKDSRQSVEDAEKNSIMSDARSSSATSTGFGLSK</sequence>
<keyword evidence="4" id="KW-1185">Reference proteome</keyword>
<dbReference type="EMBL" id="JASNWA010000009">
    <property type="protein sequence ID" value="KAK3169885.1"/>
    <property type="molecule type" value="Genomic_DNA"/>
</dbReference>
<dbReference type="PANTHER" id="PTHR23077">
    <property type="entry name" value="AAA-FAMILY ATPASE"/>
    <property type="match status" value="1"/>
</dbReference>
<name>A0AAE0DHW2_9LECA</name>
<feature type="domain" description="ATPase AAA-type core" evidence="2">
    <location>
        <begin position="268"/>
        <end position="366"/>
    </location>
</feature>
<gene>
    <name evidence="3" type="ORF">OEA41_009269</name>
</gene>
<dbReference type="GO" id="GO:1990275">
    <property type="term" value="F:preribosome binding"/>
    <property type="evidence" value="ECO:0007669"/>
    <property type="project" value="TreeGrafter"/>
</dbReference>
<feature type="compositionally biased region" description="Basic and acidic residues" evidence="1">
    <location>
        <begin position="428"/>
        <end position="443"/>
    </location>
</feature>
<evidence type="ECO:0000313" key="4">
    <source>
        <dbReference type="Proteomes" id="UP001276659"/>
    </source>
</evidence>
<dbReference type="Pfam" id="PF00004">
    <property type="entry name" value="AAA"/>
    <property type="match status" value="1"/>
</dbReference>